<dbReference type="EMBL" id="JADCNM010000016">
    <property type="protein sequence ID" value="KAG0452298.1"/>
    <property type="molecule type" value="Genomic_DNA"/>
</dbReference>
<gene>
    <name evidence="2" type="ORF">HPP92_025771</name>
</gene>
<dbReference type="Pfam" id="PF13328">
    <property type="entry name" value="HD_4"/>
    <property type="match status" value="1"/>
</dbReference>
<sequence length="344" mass="38387">MAIAGHLFCSALFYSLGNQRDNPRRSIVFFSSCLRCKTEVGVCSTPTASLSSLPVSRLEGGKAVVELVGAFNDLMERMGVISTTSASELLFKSLKLCIPLLRSLPYSNDNRSPLSRTLSVACLLADLQMDAEVISAGLLREAFEAGVVTMHDVKVMISASAAHLLHETLRLKNLPSKVNVLDDESANLLRKFCLTFYDIRAVILDLVLKLDTMRHIHDLPRYRQLTLSLEVMKIYAPLAHAVGADTISLELEDIALQYLLPNSYQYVDAWLKGLQGRSHSVIDACRDQLLKRLKHDSELEELVDDIKIEGRYKSRYSTMKKLLKDGRSPEEMNDLLGFTGHIES</sequence>
<dbReference type="Gene3D" id="1.10.3210.10">
    <property type="entry name" value="Hypothetical protein af1432"/>
    <property type="match status" value="1"/>
</dbReference>
<evidence type="ECO:0000313" key="2">
    <source>
        <dbReference type="EMBL" id="KAG0452298.1"/>
    </source>
</evidence>
<evidence type="ECO:0000313" key="3">
    <source>
        <dbReference type="Proteomes" id="UP000639772"/>
    </source>
</evidence>
<dbReference type="SUPFAM" id="SSF81301">
    <property type="entry name" value="Nucleotidyltransferase"/>
    <property type="match status" value="1"/>
</dbReference>
<name>A0A835PJ13_VANPL</name>
<dbReference type="PANTHER" id="PTHR21262:SF12">
    <property type="entry name" value="GTP DIPHOSPHOKINASE CRSH, CHLOROPLASTIC-RELATED"/>
    <property type="match status" value="1"/>
</dbReference>
<dbReference type="PROSITE" id="PS51831">
    <property type="entry name" value="HD"/>
    <property type="match status" value="1"/>
</dbReference>
<dbReference type="OrthoDB" id="427950at2759"/>
<feature type="domain" description="HD" evidence="1">
    <location>
        <begin position="113"/>
        <end position="213"/>
    </location>
</feature>
<organism evidence="2 3">
    <name type="scientific">Vanilla planifolia</name>
    <name type="common">Vanilla</name>
    <dbReference type="NCBI Taxonomy" id="51239"/>
    <lineage>
        <taxon>Eukaryota</taxon>
        <taxon>Viridiplantae</taxon>
        <taxon>Streptophyta</taxon>
        <taxon>Embryophyta</taxon>
        <taxon>Tracheophyta</taxon>
        <taxon>Spermatophyta</taxon>
        <taxon>Magnoliopsida</taxon>
        <taxon>Liliopsida</taxon>
        <taxon>Asparagales</taxon>
        <taxon>Orchidaceae</taxon>
        <taxon>Vanilloideae</taxon>
        <taxon>Vanilleae</taxon>
        <taxon>Vanilla</taxon>
    </lineage>
</organism>
<dbReference type="AlphaFoldDB" id="A0A835PJ13"/>
<comment type="caution">
    <text evidence="2">The sequence shown here is derived from an EMBL/GenBank/DDBJ whole genome shotgun (WGS) entry which is preliminary data.</text>
</comment>
<evidence type="ECO:0000259" key="1">
    <source>
        <dbReference type="PROSITE" id="PS51831"/>
    </source>
</evidence>
<accession>A0A835PJ13</accession>
<protein>
    <recommendedName>
        <fullName evidence="1">HD domain-containing protein</fullName>
    </recommendedName>
</protein>
<reference evidence="2 3" key="1">
    <citation type="journal article" date="2020" name="Nat. Food">
        <title>A phased Vanilla planifolia genome enables genetic improvement of flavour and production.</title>
        <authorList>
            <person name="Hasing T."/>
            <person name="Tang H."/>
            <person name="Brym M."/>
            <person name="Khazi F."/>
            <person name="Huang T."/>
            <person name="Chambers A.H."/>
        </authorList>
    </citation>
    <scope>NUCLEOTIDE SEQUENCE [LARGE SCALE GENOMIC DNA]</scope>
    <source>
        <tissue evidence="2">Leaf</tissue>
    </source>
</reference>
<dbReference type="Proteomes" id="UP000639772">
    <property type="component" value="Unassembled WGS sequence"/>
</dbReference>
<dbReference type="InterPro" id="IPR043519">
    <property type="entry name" value="NT_sf"/>
</dbReference>
<dbReference type="PANTHER" id="PTHR21262">
    <property type="entry name" value="GUANOSINE-3',5'-BIS DIPHOSPHATE 3'-PYROPHOSPHOHYDROLASE"/>
    <property type="match status" value="1"/>
</dbReference>
<dbReference type="SUPFAM" id="SSF109604">
    <property type="entry name" value="HD-domain/PDEase-like"/>
    <property type="match status" value="1"/>
</dbReference>
<proteinExistence type="predicted"/>
<dbReference type="Gene3D" id="3.30.460.10">
    <property type="entry name" value="Beta Polymerase, domain 2"/>
    <property type="match status" value="1"/>
</dbReference>
<dbReference type="InterPro" id="IPR006674">
    <property type="entry name" value="HD_domain"/>
</dbReference>